<feature type="region of interest" description="Disordered" evidence="1">
    <location>
        <begin position="678"/>
        <end position="697"/>
    </location>
</feature>
<feature type="region of interest" description="Disordered" evidence="1">
    <location>
        <begin position="494"/>
        <end position="526"/>
    </location>
</feature>
<evidence type="ECO:0000313" key="6">
    <source>
        <dbReference type="WormBase" id="SRAE_2000386100"/>
    </source>
</evidence>
<dbReference type="EMBL" id="LN609529">
    <property type="protein sequence ID" value="CEF69211.1"/>
    <property type="molecule type" value="Genomic_DNA"/>
</dbReference>
<accession>A0A090LHG7</accession>
<keyword evidence="2" id="KW-1133">Transmembrane helix</keyword>
<dbReference type="AlphaFoldDB" id="A0A090LHG7"/>
<dbReference type="STRING" id="34506.A0A090LHG7"/>
<dbReference type="GeneID" id="36381581"/>
<dbReference type="CTD" id="36381581"/>
<proteinExistence type="predicted"/>
<keyword evidence="4" id="KW-1185">Reference proteome</keyword>
<dbReference type="WBParaSite" id="SRAE_2000386100.1">
    <property type="protein sequence ID" value="SRAE_2000386100.1"/>
    <property type="gene ID" value="WBGene00264088"/>
</dbReference>
<feature type="transmembrane region" description="Helical" evidence="2">
    <location>
        <begin position="7"/>
        <end position="25"/>
    </location>
</feature>
<feature type="compositionally biased region" description="Low complexity" evidence="1">
    <location>
        <begin position="495"/>
        <end position="518"/>
    </location>
</feature>
<sequence>MKNIQFIFIIFIYLFATIICVPWDYQASNTNRNNPGWYPMQNQGSSQFQNPYNGRNVAAYPENLSVNMMPTNNSPGVRKSSSVNGYYGNSNINSQQLLTNTQDNDSRKNFSEIYFPLLARREKLAKSLKSKNYTHTIFKKETTPKMVTYSKKNIKNYFSTTIKPRSSNNYENKLETKKVNTDNKFVKINKGTKVVKSSIKPYFGHWNFRTTTTEPTTTTTEIKTTKKLDYKFNNKRVKSWYRTKPTTTTTEVFVTSTTTTKPILIPKWTKKSFIPRFKLTTKLNNTTIQIPTTTTTTNVPSTTIIVEIPKSTTTTEVPQTSTTTTQSPSTTTETVASTTTTNFVETSAFTPTIKSASDTEIKSTLKNMVEKNEVPSIITEKQIIETSTKIPTISTTIIPITTTTEEEKVSTTTTVPITTTETLLTSSTTTIKHSSTSRKSLSEKIKEEASKKYQYRNEKPISPYNFRTVMPLNSRIFKKSTSEAPKLVSESINYETPISSSQPPSTTLSTTTSTKSESEDSMTTEISEEQLKEALDKILILKIITHKIQDNKNKIIEPNVELLSAIKDVVSKFRQSLDNAGIQDDVRHMGNQIESTLGELKSGLNRSWFAVKQSAENAVKSAAIEKITKKTFKEKKEEISEDNETFEEESKNEYFIPNSSNLINRQKNKIENNSLYKKIDPKNKNNQSSVLKLPQESEGELQRRLYHKLDNWLGQAQQALSDDSGRIHSPSSTTSLRNHPDARTRFPRKVGENTSQI</sequence>
<keyword evidence="2" id="KW-0812">Transmembrane</keyword>
<reference evidence="3" key="1">
    <citation type="submission" date="2014-09" db="EMBL/GenBank/DDBJ databases">
        <authorList>
            <person name="Aslett A.Martin."/>
        </authorList>
    </citation>
    <scope>NUCLEOTIDE SEQUENCE</scope>
    <source>
        <strain evidence="3">ED321 Heterogonic</strain>
    </source>
</reference>
<dbReference type="OMA" id="SKNYTHT"/>
<evidence type="ECO:0000313" key="3">
    <source>
        <dbReference type="EMBL" id="CEF69211.1"/>
    </source>
</evidence>
<feature type="region of interest" description="Disordered" evidence="1">
    <location>
        <begin position="720"/>
        <end position="757"/>
    </location>
</feature>
<reference evidence="4" key="2">
    <citation type="submission" date="2014-09" db="EMBL/GenBank/DDBJ databases">
        <authorList>
            <person name="Martin A.A."/>
        </authorList>
    </citation>
    <scope>NUCLEOTIDE SEQUENCE</scope>
    <source>
        <strain evidence="4">ED321</strain>
    </source>
</reference>
<organism evidence="3">
    <name type="scientific">Strongyloides ratti</name>
    <name type="common">Parasitic roundworm</name>
    <dbReference type="NCBI Taxonomy" id="34506"/>
    <lineage>
        <taxon>Eukaryota</taxon>
        <taxon>Metazoa</taxon>
        <taxon>Ecdysozoa</taxon>
        <taxon>Nematoda</taxon>
        <taxon>Chromadorea</taxon>
        <taxon>Rhabditida</taxon>
        <taxon>Tylenchina</taxon>
        <taxon>Panagrolaimomorpha</taxon>
        <taxon>Strongyloidoidea</taxon>
        <taxon>Strongyloididae</taxon>
        <taxon>Strongyloides</taxon>
    </lineage>
</organism>
<feature type="region of interest" description="Disordered" evidence="1">
    <location>
        <begin position="312"/>
        <end position="336"/>
    </location>
</feature>
<evidence type="ECO:0000313" key="4">
    <source>
        <dbReference type="Proteomes" id="UP000035682"/>
    </source>
</evidence>
<dbReference type="Proteomes" id="UP000035682">
    <property type="component" value="Unplaced"/>
</dbReference>
<evidence type="ECO:0000313" key="5">
    <source>
        <dbReference type="WBParaSite" id="SRAE_2000386100.1"/>
    </source>
</evidence>
<keyword evidence="2" id="KW-0472">Membrane</keyword>
<dbReference type="RefSeq" id="XP_024508411.1">
    <property type="nucleotide sequence ID" value="XM_024655105.1"/>
</dbReference>
<dbReference type="WormBase" id="SRAE_2000386100">
    <property type="protein sequence ID" value="SRP07466"/>
    <property type="gene ID" value="WBGene00264088"/>
</dbReference>
<dbReference type="OrthoDB" id="5846958at2759"/>
<protein>
    <submittedName>
        <fullName evidence="3 5">Uncharacterized protein</fullName>
    </submittedName>
</protein>
<reference evidence="5" key="3">
    <citation type="submission" date="2020-12" db="UniProtKB">
        <authorList>
            <consortium name="WormBaseParasite"/>
        </authorList>
    </citation>
    <scope>IDENTIFICATION</scope>
</reference>
<evidence type="ECO:0000256" key="2">
    <source>
        <dbReference type="SAM" id="Phobius"/>
    </source>
</evidence>
<evidence type="ECO:0000256" key="1">
    <source>
        <dbReference type="SAM" id="MobiDB-lite"/>
    </source>
</evidence>
<gene>
    <name evidence="3 5 6" type="ORF">SRAE_2000386100</name>
</gene>
<name>A0A090LHG7_STRRB</name>
<feature type="region of interest" description="Disordered" evidence="1">
    <location>
        <begin position="426"/>
        <end position="445"/>
    </location>
</feature>